<dbReference type="AlphaFoldDB" id="A0A1H9J2A6"/>
<name>A0A1H9J2A6_9BACT</name>
<dbReference type="InParanoid" id="A0A1H9J2A6"/>
<keyword evidence="2" id="KW-1185">Reference proteome</keyword>
<reference evidence="2" key="1">
    <citation type="submission" date="2016-10" db="EMBL/GenBank/DDBJ databases">
        <authorList>
            <person name="Varghese N."/>
            <person name="Submissions S."/>
        </authorList>
    </citation>
    <scope>NUCLEOTIDE SEQUENCE [LARGE SCALE GENOMIC DNA]</scope>
    <source>
        <strain evidence="2">DSM 24740</strain>
    </source>
</reference>
<gene>
    <name evidence="1" type="ORF">SAMN05444359_11651</name>
</gene>
<sequence length="170" mass="19031">MRITLFTLLFSLAVPAMVTVPALLPEELPLHLRPRPENVGVTSPEVDLNGLWVGELLQNAGGIAERFDLSMQLVHNGIFLKGTAFVKYEEIWAEMEVSGFQQANGSWKLTDIKVLRAQKPKELSWCEKSYELRASFTPEGVVLHGPWWGNSEYGPCIPGSIRLKRKIKSA</sequence>
<organism evidence="1 2">
    <name type="scientific">Neolewinella agarilytica</name>
    <dbReference type="NCBI Taxonomy" id="478744"/>
    <lineage>
        <taxon>Bacteria</taxon>
        <taxon>Pseudomonadati</taxon>
        <taxon>Bacteroidota</taxon>
        <taxon>Saprospiria</taxon>
        <taxon>Saprospirales</taxon>
        <taxon>Lewinellaceae</taxon>
        <taxon>Neolewinella</taxon>
    </lineage>
</organism>
<evidence type="ECO:0000313" key="1">
    <source>
        <dbReference type="EMBL" id="SEQ80745.1"/>
    </source>
</evidence>
<evidence type="ECO:0000313" key="2">
    <source>
        <dbReference type="Proteomes" id="UP000199021"/>
    </source>
</evidence>
<dbReference type="OrthoDB" id="639821at2"/>
<accession>A0A1H9J2A6</accession>
<proteinExistence type="predicted"/>
<dbReference type="RefSeq" id="WP_090169849.1">
    <property type="nucleotide sequence ID" value="NZ_FOFB01000016.1"/>
</dbReference>
<dbReference type="EMBL" id="FOFB01000016">
    <property type="protein sequence ID" value="SEQ80745.1"/>
    <property type="molecule type" value="Genomic_DNA"/>
</dbReference>
<protein>
    <submittedName>
        <fullName evidence="1">Uncharacterized protein</fullName>
    </submittedName>
</protein>
<dbReference type="Proteomes" id="UP000199021">
    <property type="component" value="Unassembled WGS sequence"/>
</dbReference>